<keyword evidence="3" id="KW-1185">Reference proteome</keyword>
<evidence type="ECO:0000313" key="2">
    <source>
        <dbReference type="EMBL" id="PSK86220.1"/>
    </source>
</evidence>
<dbReference type="Gene3D" id="3.30.110.90">
    <property type="entry name" value="Amidohydrolase"/>
    <property type="match status" value="1"/>
</dbReference>
<dbReference type="Pfam" id="PF01979">
    <property type="entry name" value="Amidohydro_1"/>
    <property type="match status" value="1"/>
</dbReference>
<keyword evidence="2" id="KW-0378">Hydrolase</keyword>
<accession>A0A2P8CMQ7</accession>
<dbReference type="PANTHER" id="PTHR43135">
    <property type="entry name" value="ALPHA-D-RIBOSE 1-METHYLPHOSPHONATE 5-TRIPHOSPHATE DIPHOSPHATASE"/>
    <property type="match status" value="1"/>
</dbReference>
<dbReference type="OrthoDB" id="3514520at2"/>
<gene>
    <name evidence="2" type="ORF">CLV63_13621</name>
</gene>
<comment type="caution">
    <text evidence="2">The sequence shown here is derived from an EMBL/GenBank/DDBJ whole genome shotgun (WGS) entry which is preliminary data.</text>
</comment>
<proteinExistence type="predicted"/>
<reference evidence="2 3" key="1">
    <citation type="submission" date="2018-03" db="EMBL/GenBank/DDBJ databases">
        <title>Genomic Encyclopedia of Archaeal and Bacterial Type Strains, Phase II (KMG-II): from individual species to whole genera.</title>
        <authorList>
            <person name="Goeker M."/>
        </authorList>
    </citation>
    <scope>NUCLEOTIDE SEQUENCE [LARGE SCALE GENOMIC DNA]</scope>
    <source>
        <strain evidence="2 3">DSM 45312</strain>
    </source>
</reference>
<dbReference type="InterPro" id="IPR051781">
    <property type="entry name" value="Metallo-dep_Hydrolase"/>
</dbReference>
<dbReference type="InterPro" id="IPR011059">
    <property type="entry name" value="Metal-dep_hydrolase_composite"/>
</dbReference>
<dbReference type="InterPro" id="IPR006680">
    <property type="entry name" value="Amidohydro-rel"/>
</dbReference>
<dbReference type="RefSeq" id="WP_106586808.1">
    <property type="nucleotide sequence ID" value="NZ_PYGA01000036.1"/>
</dbReference>
<dbReference type="InterPro" id="IPR032466">
    <property type="entry name" value="Metal_Hydrolase"/>
</dbReference>
<dbReference type="Gene3D" id="2.30.40.10">
    <property type="entry name" value="Urease, subunit C, domain 1"/>
    <property type="match status" value="1"/>
</dbReference>
<evidence type="ECO:0000313" key="3">
    <source>
        <dbReference type="Proteomes" id="UP000240542"/>
    </source>
</evidence>
<name>A0A2P8CMQ7_9ACTN</name>
<protein>
    <submittedName>
        <fullName evidence="2">Imidazolonepropionase-like amidohydrolase</fullName>
    </submittedName>
</protein>
<dbReference type="SUPFAM" id="SSF51556">
    <property type="entry name" value="Metallo-dependent hydrolases"/>
    <property type="match status" value="1"/>
</dbReference>
<dbReference type="SUPFAM" id="SSF51338">
    <property type="entry name" value="Composite domain of metallo-dependent hydrolases"/>
    <property type="match status" value="1"/>
</dbReference>
<sequence>MYVKAPDLLIRGARVFTGDAVLARADVAVTDGLITAVSGGTAPARASAPGGDGAAPAPGGAEVVDGRGRTLLPGLIDAHAHVFPGCLEQAVLFGATTVLDLMADPAAIGVLRRQAAGTPAMADVRTAGTAATVPDGYGKYLVDMGYLPPFPTLTEPGQAAAFVDARVAEGADFIKILIDDGSTTGTPLPRLRDETVAALVEHSHARGMLTIAHALTAADAATAVRAGVDVLGHLYVDGPGDPEFPDLLADQGTAVIPTLAVLDGLFGRTHGADLLADPRVEPHLDGFARQMLGFGPIPLGPGAVHDLDVPAETLGRLHDAGVTVLAGSDASNADTAHGATLHLELGLMVRAGLTPVAALTAATSAPADRFGLADRGRIAPGLRADLLLVEGDPTASIDATLDIAAVWRGGVRIGRGG</sequence>
<feature type="domain" description="Amidohydrolase-related" evidence="1">
    <location>
        <begin position="70"/>
        <end position="410"/>
    </location>
</feature>
<evidence type="ECO:0000259" key="1">
    <source>
        <dbReference type="Pfam" id="PF01979"/>
    </source>
</evidence>
<dbReference type="GO" id="GO:0016810">
    <property type="term" value="F:hydrolase activity, acting on carbon-nitrogen (but not peptide) bonds"/>
    <property type="evidence" value="ECO:0007669"/>
    <property type="project" value="InterPro"/>
</dbReference>
<dbReference type="PANTHER" id="PTHR43135:SF3">
    <property type="entry name" value="ALPHA-D-RIBOSE 1-METHYLPHOSPHONATE 5-TRIPHOSPHATE DIPHOSPHATASE"/>
    <property type="match status" value="1"/>
</dbReference>
<dbReference type="Proteomes" id="UP000240542">
    <property type="component" value="Unassembled WGS sequence"/>
</dbReference>
<dbReference type="Gene3D" id="3.40.50.10910">
    <property type="entry name" value="Amidohydrolase"/>
    <property type="match status" value="1"/>
</dbReference>
<dbReference type="EMBL" id="PYGA01000036">
    <property type="protein sequence ID" value="PSK86220.1"/>
    <property type="molecule type" value="Genomic_DNA"/>
</dbReference>
<organism evidence="2 3">
    <name type="scientific">Murinocardiopsis flavida</name>
    <dbReference type="NCBI Taxonomy" id="645275"/>
    <lineage>
        <taxon>Bacteria</taxon>
        <taxon>Bacillati</taxon>
        <taxon>Actinomycetota</taxon>
        <taxon>Actinomycetes</taxon>
        <taxon>Streptosporangiales</taxon>
        <taxon>Nocardiopsidaceae</taxon>
        <taxon>Murinocardiopsis</taxon>
    </lineage>
</organism>
<dbReference type="Gene3D" id="1.20.58.520">
    <property type="entry name" value="Amidohydrolase"/>
    <property type="match status" value="1"/>
</dbReference>
<dbReference type="AlphaFoldDB" id="A0A2P8CMQ7"/>